<evidence type="ECO:0000256" key="15">
    <source>
        <dbReference type="SAM" id="MobiDB-lite"/>
    </source>
</evidence>
<feature type="transmembrane region" description="Helical" evidence="16">
    <location>
        <begin position="475"/>
        <end position="493"/>
    </location>
</feature>
<dbReference type="GO" id="GO:0034702">
    <property type="term" value="C:monoatomic ion channel complex"/>
    <property type="evidence" value="ECO:0007669"/>
    <property type="project" value="UniProtKB-KW"/>
</dbReference>
<dbReference type="CDD" id="cd00051">
    <property type="entry name" value="EFh"/>
    <property type="match status" value="1"/>
</dbReference>
<feature type="region of interest" description="Disordered" evidence="15">
    <location>
        <begin position="691"/>
        <end position="716"/>
    </location>
</feature>
<comment type="subunit">
    <text evidence="3">Homodimer.</text>
</comment>
<feature type="transmembrane region" description="Helical" evidence="16">
    <location>
        <begin position="120"/>
        <end position="138"/>
    </location>
</feature>
<proteinExistence type="inferred from homology"/>
<dbReference type="Gramene" id="Jr10_15190_p1">
    <property type="protein sequence ID" value="cds.Jr10_15190_p1"/>
    <property type="gene ID" value="Jr10_15190"/>
</dbReference>
<evidence type="ECO:0000256" key="1">
    <source>
        <dbReference type="ARBA" id="ARBA00004141"/>
    </source>
</evidence>
<dbReference type="InterPro" id="IPR002048">
    <property type="entry name" value="EF_hand_dom"/>
</dbReference>
<keyword evidence="8" id="KW-0677">Repeat</keyword>
<dbReference type="InterPro" id="IPR005821">
    <property type="entry name" value="Ion_trans_dom"/>
</dbReference>
<evidence type="ECO:0000256" key="13">
    <source>
        <dbReference type="ARBA" id="ARBA00023136"/>
    </source>
</evidence>
<dbReference type="GO" id="GO:0005509">
    <property type="term" value="F:calcium ion binding"/>
    <property type="evidence" value="ECO:0007669"/>
    <property type="project" value="InterPro"/>
</dbReference>
<keyword evidence="4" id="KW-0813">Transport</keyword>
<keyword evidence="5" id="KW-0109">Calcium transport</keyword>
<evidence type="ECO:0000256" key="9">
    <source>
        <dbReference type="ARBA" id="ARBA00022837"/>
    </source>
</evidence>
<dbReference type="PANTHER" id="PTHR46988">
    <property type="entry name" value="TWO PORE CALCIUM CHANNEL PROTEIN 1"/>
    <property type="match status" value="1"/>
</dbReference>
<dbReference type="Proteomes" id="UP000619265">
    <property type="component" value="Unassembled WGS sequence"/>
</dbReference>
<keyword evidence="14" id="KW-0407">Ion channel</keyword>
<feature type="transmembrane region" description="Helical" evidence="16">
    <location>
        <begin position="187"/>
        <end position="205"/>
    </location>
</feature>
<keyword evidence="7 16" id="KW-0812">Transmembrane</keyword>
<feature type="transmembrane region" description="Helical" evidence="16">
    <location>
        <begin position="212"/>
        <end position="244"/>
    </location>
</feature>
<feature type="domain" description="EF-hand" evidence="17">
    <location>
        <begin position="369"/>
        <end position="404"/>
    </location>
</feature>
<dbReference type="Pfam" id="PF00520">
    <property type="entry name" value="Ion_trans"/>
    <property type="match status" value="2"/>
</dbReference>
<evidence type="ECO:0000256" key="7">
    <source>
        <dbReference type="ARBA" id="ARBA00022692"/>
    </source>
</evidence>
<evidence type="ECO:0000256" key="10">
    <source>
        <dbReference type="ARBA" id="ARBA00022882"/>
    </source>
</evidence>
<comment type="similarity">
    <text evidence="2">Belongs to the calcium channel alpha-1 subunit (TC 1.A.1.11) family. Two pore calcium channel subfamily.</text>
</comment>
<evidence type="ECO:0000256" key="2">
    <source>
        <dbReference type="ARBA" id="ARBA00009286"/>
    </source>
</evidence>
<evidence type="ECO:0000256" key="3">
    <source>
        <dbReference type="ARBA" id="ARBA00011738"/>
    </source>
</evidence>
<evidence type="ECO:0000256" key="14">
    <source>
        <dbReference type="ARBA" id="ARBA00023303"/>
    </source>
</evidence>
<reference evidence="18" key="2">
    <citation type="submission" date="2020-03" db="EMBL/GenBank/DDBJ databases">
        <title>Walnut 2.0.</title>
        <authorList>
            <person name="Marrano A."/>
            <person name="Britton M."/>
            <person name="Zimin A.V."/>
            <person name="Zaini P.A."/>
            <person name="Workman R."/>
            <person name="Puiu D."/>
            <person name="Bianco L."/>
            <person name="Allen B.J."/>
            <person name="Troggio M."/>
            <person name="Leslie C.A."/>
            <person name="Timp W."/>
            <person name="Dendekar A."/>
            <person name="Salzberg S.L."/>
            <person name="Neale D.B."/>
        </authorList>
    </citation>
    <scope>NUCLEOTIDE SEQUENCE</scope>
    <source>
        <tissue evidence="18">Leaves</tissue>
    </source>
</reference>
<keyword evidence="6" id="KW-0107">Calcium channel</keyword>
<keyword evidence="12" id="KW-0406">Ion transport</keyword>
<dbReference type="SMART" id="SM00054">
    <property type="entry name" value="EFh"/>
    <property type="match status" value="2"/>
</dbReference>
<dbReference type="InterPro" id="IPR044581">
    <property type="entry name" value="TPC1_plant"/>
</dbReference>
<organism evidence="18 19">
    <name type="scientific">Juglans regia</name>
    <name type="common">English walnut</name>
    <dbReference type="NCBI Taxonomy" id="51240"/>
    <lineage>
        <taxon>Eukaryota</taxon>
        <taxon>Viridiplantae</taxon>
        <taxon>Streptophyta</taxon>
        <taxon>Embryophyta</taxon>
        <taxon>Tracheophyta</taxon>
        <taxon>Spermatophyta</taxon>
        <taxon>Magnoliopsida</taxon>
        <taxon>eudicotyledons</taxon>
        <taxon>Gunneridae</taxon>
        <taxon>Pentapetalae</taxon>
        <taxon>rosids</taxon>
        <taxon>fabids</taxon>
        <taxon>Fagales</taxon>
        <taxon>Juglandaceae</taxon>
        <taxon>Juglans</taxon>
    </lineage>
</organism>
<evidence type="ECO:0000256" key="16">
    <source>
        <dbReference type="SAM" id="Phobius"/>
    </source>
</evidence>
<protein>
    <recommendedName>
        <fullName evidence="17">EF-hand domain-containing protein</fullName>
    </recommendedName>
</protein>
<evidence type="ECO:0000313" key="19">
    <source>
        <dbReference type="Proteomes" id="UP000619265"/>
    </source>
</evidence>
<keyword evidence="11 16" id="KW-1133">Transmembrane helix</keyword>
<feature type="domain" description="EF-hand" evidence="17">
    <location>
        <begin position="328"/>
        <end position="363"/>
    </location>
</feature>
<evidence type="ECO:0000313" key="18">
    <source>
        <dbReference type="EMBL" id="KAF5458456.1"/>
    </source>
</evidence>
<dbReference type="Gene3D" id="1.20.120.350">
    <property type="entry name" value="Voltage-gated potassium channels. Chain C"/>
    <property type="match status" value="1"/>
</dbReference>
<dbReference type="SUPFAM" id="SSF81324">
    <property type="entry name" value="Voltage-gated potassium channels"/>
    <property type="match status" value="1"/>
</dbReference>
<comment type="caution">
    <text evidence="18">The sequence shown here is derived from an EMBL/GenBank/DDBJ whole genome shotgun (WGS) entry which is preliminary data.</text>
</comment>
<dbReference type="Gene3D" id="1.10.287.70">
    <property type="match status" value="2"/>
</dbReference>
<feature type="transmembrane region" description="Helical" evidence="16">
    <location>
        <begin position="62"/>
        <end position="86"/>
    </location>
</feature>
<feature type="transmembrane region" description="Helical" evidence="16">
    <location>
        <begin position="158"/>
        <end position="181"/>
    </location>
</feature>
<comment type="subcellular location">
    <subcellularLocation>
        <location evidence="1">Membrane</location>
        <topology evidence="1">Multi-pass membrane protein</topology>
    </subcellularLocation>
</comment>
<sequence length="738" mass="85657">MEMPFLGGESGGTGVRRHNRSNAIAFGSPYEKAAALVDLAEDGIGLPEQILEQSNFQNAAKFYFMLIRLDFIWFLNYFALIILNFIEKPLWCTNYSTYSCNNRDYFYLGELPYLTGVESLVYEGIALIILVAHTFFPISYEGHHLYWKDPLNRLKFPFMVFQVACLLILVADILVYAIYLSPVAFDYLPFRIAPYIRIVFFMLNFRELRATILILAGMLGTFLNVLALGLLFLLFSTWLAYVIFEDTQQGKAEFTSYGTTLYQMFVLFTTSNNPDVWIPAYKDSRWYCLFFVLYVLLGVYFVTNLILAVVYDSFKGQLAKQVSEMDGNRRRILDKAFNLIDKYNRGFIDKEQCIQLFEELNKYRTLPKISKEEFELIFDELDDSRDFKINLDEFADLCNAIPLKFQKESSPSCFEICPSFYHSRFSEKFKGFVLSPIFGYVISFILVLNLFAVIVETMLDIENNSAQQVWQEVEFVFGWIYVLEMALKVYSFGFENYWMDGQNRFDFVVTWVIVIGETLTFVSPEGLTFLSNGEWIRYLLLARMLRLIRLLMYVQRYRAFIATFLTLIPSLMPYLGTIFCVLCIYCSLGIQIFGGIVNAGNTSLEATDLYDNDYLLFNFNDYPNGMVTLFNLLVMGNWQVWMQSYKDLTGTSWTLTYFVSFYLITVLLLLNLIVAFVLEAFFAEMDIENSGRSEEDEDEDGEKDRRRTVGTKSRSQRIDALLHHMLSAELEQSQSSNP</sequence>
<evidence type="ECO:0000256" key="6">
    <source>
        <dbReference type="ARBA" id="ARBA00022673"/>
    </source>
</evidence>
<dbReference type="PROSITE" id="PS50222">
    <property type="entry name" value="EF_HAND_2"/>
    <property type="match status" value="2"/>
</dbReference>
<feature type="transmembrane region" description="Helical" evidence="16">
    <location>
        <begin position="655"/>
        <end position="682"/>
    </location>
</feature>
<dbReference type="FunFam" id="1.10.287.70:FF:000129">
    <property type="entry name" value="Two pore calcium channel protein 1"/>
    <property type="match status" value="1"/>
</dbReference>
<dbReference type="Gene3D" id="1.10.238.10">
    <property type="entry name" value="EF-hand"/>
    <property type="match status" value="1"/>
</dbReference>
<evidence type="ECO:0000256" key="5">
    <source>
        <dbReference type="ARBA" id="ARBA00022568"/>
    </source>
</evidence>
<evidence type="ECO:0000256" key="8">
    <source>
        <dbReference type="ARBA" id="ARBA00022737"/>
    </source>
</evidence>
<evidence type="ECO:0000256" key="11">
    <source>
        <dbReference type="ARBA" id="ARBA00022989"/>
    </source>
</evidence>
<feature type="transmembrane region" description="Helical" evidence="16">
    <location>
        <begin position="505"/>
        <end position="523"/>
    </location>
</feature>
<dbReference type="EMBL" id="LIHL02000010">
    <property type="protein sequence ID" value="KAF5458456.1"/>
    <property type="molecule type" value="Genomic_DNA"/>
</dbReference>
<dbReference type="AlphaFoldDB" id="A0A833X4Q3"/>
<evidence type="ECO:0000256" key="12">
    <source>
        <dbReference type="ARBA" id="ARBA00023065"/>
    </source>
</evidence>
<keyword evidence="10" id="KW-0851">Voltage-gated channel</keyword>
<dbReference type="GO" id="GO:0019722">
    <property type="term" value="P:calcium-mediated signaling"/>
    <property type="evidence" value="ECO:0007669"/>
    <property type="project" value="UniProtKB-ARBA"/>
</dbReference>
<dbReference type="FunFam" id="1.10.287.70:FF:000094">
    <property type="entry name" value="Two pore calcium channel protein 1"/>
    <property type="match status" value="1"/>
</dbReference>
<gene>
    <name evidence="18" type="ORF">F2P56_022483</name>
</gene>
<keyword evidence="9" id="KW-0106">Calcium</keyword>
<dbReference type="InterPro" id="IPR027359">
    <property type="entry name" value="Volt_channel_dom_sf"/>
</dbReference>
<dbReference type="GO" id="GO:0005245">
    <property type="term" value="F:voltage-gated calcium channel activity"/>
    <property type="evidence" value="ECO:0007669"/>
    <property type="project" value="InterPro"/>
</dbReference>
<dbReference type="InterPro" id="IPR011992">
    <property type="entry name" value="EF-hand-dom_pair"/>
</dbReference>
<name>A0A833X4Q3_JUGRE</name>
<accession>A0A833X4Q3</accession>
<feature type="transmembrane region" description="Helical" evidence="16">
    <location>
        <begin position="284"/>
        <end position="311"/>
    </location>
</feature>
<keyword evidence="13 16" id="KW-0472">Membrane</keyword>
<dbReference type="PANTHER" id="PTHR46988:SF2">
    <property type="entry name" value="TWO PORE CALCIUM CHANNEL PROTEIN 1"/>
    <property type="match status" value="1"/>
</dbReference>
<reference evidence="18" key="1">
    <citation type="submission" date="2015-10" db="EMBL/GenBank/DDBJ databases">
        <authorList>
            <person name="Martinez-Garcia P.J."/>
            <person name="Crepeau M.W."/>
            <person name="Puiu D."/>
            <person name="Gonzalez-Ibeas D."/>
            <person name="Whalen J."/>
            <person name="Stevens K."/>
            <person name="Paul R."/>
            <person name="Butterfield T."/>
            <person name="Britton M."/>
            <person name="Reagan R."/>
            <person name="Chakraborty S."/>
            <person name="Walawage S.L."/>
            <person name="Vasquez-Gross H.A."/>
            <person name="Cardeno C."/>
            <person name="Famula R."/>
            <person name="Pratt K."/>
            <person name="Kuruganti S."/>
            <person name="Aradhya M.K."/>
            <person name="Leslie C.A."/>
            <person name="Dandekar A.M."/>
            <person name="Salzberg S.L."/>
            <person name="Wegrzyn J.L."/>
            <person name="Langley C.H."/>
            <person name="Neale D.B."/>
        </authorList>
    </citation>
    <scope>NUCLEOTIDE SEQUENCE</scope>
    <source>
        <tissue evidence="18">Leaves</tissue>
    </source>
</reference>
<evidence type="ECO:0000256" key="4">
    <source>
        <dbReference type="ARBA" id="ARBA00022448"/>
    </source>
</evidence>
<feature type="transmembrane region" description="Helical" evidence="16">
    <location>
        <begin position="432"/>
        <end position="455"/>
    </location>
</feature>
<evidence type="ECO:0000259" key="17">
    <source>
        <dbReference type="PROSITE" id="PS50222"/>
    </source>
</evidence>
<dbReference type="SUPFAM" id="SSF47473">
    <property type="entry name" value="EF-hand"/>
    <property type="match status" value="1"/>
</dbReference>
<dbReference type="FunFam" id="1.20.120.350:FF:000055">
    <property type="entry name" value="Two pore calcium channel protein 1"/>
    <property type="match status" value="1"/>
</dbReference>